<keyword evidence="1" id="KW-0472">Membrane</keyword>
<name>A0A5C6M4R7_9PLAN</name>
<accession>A0A5C6M4R7</accession>
<dbReference type="AlphaFoldDB" id="A0A5C6M4R7"/>
<dbReference type="Proteomes" id="UP000321083">
    <property type="component" value="Unassembled WGS sequence"/>
</dbReference>
<evidence type="ECO:0000256" key="1">
    <source>
        <dbReference type="SAM" id="Phobius"/>
    </source>
</evidence>
<dbReference type="EMBL" id="SRHE01000378">
    <property type="protein sequence ID" value="TWW09119.1"/>
    <property type="molecule type" value="Genomic_DNA"/>
</dbReference>
<comment type="caution">
    <text evidence="2">The sequence shown here is derived from an EMBL/GenBank/DDBJ whole genome shotgun (WGS) entry which is preliminary data.</text>
</comment>
<sequence>MKLVRNLLCVVAMGVVVGLGPISTCVQACPGCKTANETESRRPRAYMMSILFMLGMPATIVTGFGVAFYRMSRQSPEQAALMQQYLDQQAQQQRQQDQQL</sequence>
<keyword evidence="1" id="KW-0812">Transmembrane</keyword>
<keyword evidence="1" id="KW-1133">Transmembrane helix</keyword>
<organism evidence="2 3">
    <name type="scientific">Planctomyces bekefii</name>
    <dbReference type="NCBI Taxonomy" id="1653850"/>
    <lineage>
        <taxon>Bacteria</taxon>
        <taxon>Pseudomonadati</taxon>
        <taxon>Planctomycetota</taxon>
        <taxon>Planctomycetia</taxon>
        <taxon>Planctomycetales</taxon>
        <taxon>Planctomycetaceae</taxon>
        <taxon>Planctomyces</taxon>
    </lineage>
</organism>
<reference evidence="2 3" key="1">
    <citation type="submission" date="2019-08" db="EMBL/GenBank/DDBJ databases">
        <title>100 year-old enigma solved: identification of Planctomyces bekefii, the type genus and species of the phylum Planctomycetes.</title>
        <authorList>
            <person name="Svetlana D.N."/>
            <person name="Overmann J."/>
        </authorList>
    </citation>
    <scope>NUCLEOTIDE SEQUENCE [LARGE SCALE GENOMIC DNA]</scope>
    <source>
        <strain evidence="2">Phe10_nw2017</strain>
    </source>
</reference>
<evidence type="ECO:0000313" key="3">
    <source>
        <dbReference type="Proteomes" id="UP000321083"/>
    </source>
</evidence>
<keyword evidence="3" id="KW-1185">Reference proteome</keyword>
<evidence type="ECO:0000313" key="2">
    <source>
        <dbReference type="EMBL" id="TWW09119.1"/>
    </source>
</evidence>
<reference evidence="2 3" key="2">
    <citation type="submission" date="2019-08" db="EMBL/GenBank/DDBJ databases">
        <authorList>
            <person name="Henke P."/>
        </authorList>
    </citation>
    <scope>NUCLEOTIDE SEQUENCE [LARGE SCALE GENOMIC DNA]</scope>
    <source>
        <strain evidence="2">Phe10_nw2017</strain>
    </source>
</reference>
<gene>
    <name evidence="2" type="ORF">E3A20_17510</name>
</gene>
<feature type="transmembrane region" description="Helical" evidence="1">
    <location>
        <begin position="44"/>
        <end position="69"/>
    </location>
</feature>
<proteinExistence type="predicted"/>
<protein>
    <submittedName>
        <fullName evidence="2">Uncharacterized protein</fullName>
    </submittedName>
</protein>